<dbReference type="EMBL" id="KV875094">
    <property type="protein sequence ID" value="OIW33624.1"/>
    <property type="molecule type" value="Genomic_DNA"/>
</dbReference>
<accession>A0A1J7JUB4</accession>
<dbReference type="Proteomes" id="UP000182658">
    <property type="component" value="Unassembled WGS sequence"/>
</dbReference>
<evidence type="ECO:0000313" key="1">
    <source>
        <dbReference type="EMBL" id="OIW33624.1"/>
    </source>
</evidence>
<dbReference type="OrthoDB" id="3443479at2759"/>
<name>A0A1J7JUB4_9PEZI</name>
<reference evidence="1 2" key="1">
    <citation type="submission" date="2016-10" db="EMBL/GenBank/DDBJ databases">
        <title>Draft genome sequence of Coniochaeta ligniaria NRRL30616, a lignocellulolytic fungus for bioabatement of inhibitors in plant biomass hydrolysates.</title>
        <authorList>
            <consortium name="DOE Joint Genome Institute"/>
            <person name="Jimenez D.J."/>
            <person name="Hector R.E."/>
            <person name="Riley R."/>
            <person name="Sun H."/>
            <person name="Grigoriev I.V."/>
            <person name="Van Elsas J.D."/>
            <person name="Nichols N.N."/>
        </authorList>
    </citation>
    <scope>NUCLEOTIDE SEQUENCE [LARGE SCALE GENOMIC DNA]</scope>
    <source>
        <strain evidence="1 2">NRRL 30616</strain>
    </source>
</reference>
<dbReference type="AlphaFoldDB" id="A0A1J7JUB4"/>
<proteinExistence type="predicted"/>
<organism evidence="1 2">
    <name type="scientific">Coniochaeta ligniaria NRRL 30616</name>
    <dbReference type="NCBI Taxonomy" id="1408157"/>
    <lineage>
        <taxon>Eukaryota</taxon>
        <taxon>Fungi</taxon>
        <taxon>Dikarya</taxon>
        <taxon>Ascomycota</taxon>
        <taxon>Pezizomycotina</taxon>
        <taxon>Sordariomycetes</taxon>
        <taxon>Sordariomycetidae</taxon>
        <taxon>Coniochaetales</taxon>
        <taxon>Coniochaetaceae</taxon>
        <taxon>Coniochaeta</taxon>
    </lineage>
</organism>
<evidence type="ECO:0000313" key="2">
    <source>
        <dbReference type="Proteomes" id="UP000182658"/>
    </source>
</evidence>
<keyword evidence="2" id="KW-1185">Reference proteome</keyword>
<dbReference type="InParanoid" id="A0A1J7JUB4"/>
<gene>
    <name evidence="1" type="ORF">CONLIGDRAFT_677391</name>
</gene>
<sequence>MECVLSLKGGLDRAGTRHLLTLILSILDIIDVHNEPCNFSHFLAVIEARQAHVRPLLQTITVLPPHGQRATHMCNYILLLPLCQHFPSQVWAAPGDESCPALRAQLMRIYDPAEWASPETIPFNLPERCMPCPENISIVRTRGYCSWECWWRLEGWQGVERPHL</sequence>
<protein>
    <submittedName>
        <fullName evidence="1">Uncharacterized protein</fullName>
    </submittedName>
</protein>